<protein>
    <submittedName>
        <fullName evidence="4">GNAT family N-acetyltransferase</fullName>
    </submittedName>
</protein>
<dbReference type="Proteomes" id="UP001465153">
    <property type="component" value="Unassembled WGS sequence"/>
</dbReference>
<gene>
    <name evidence="4" type="ORF">NBRC116591_33790</name>
</gene>
<reference evidence="4 5" key="1">
    <citation type="submission" date="2024-04" db="EMBL/GenBank/DDBJ databases">
        <title>Draft genome sequence of Sessilibacter corallicola NBRC 116591.</title>
        <authorList>
            <person name="Miyakawa T."/>
            <person name="Kusuya Y."/>
            <person name="Miura T."/>
        </authorList>
    </citation>
    <scope>NUCLEOTIDE SEQUENCE [LARGE SCALE GENOMIC DNA]</scope>
    <source>
        <strain evidence="4 5">KU-00831-HH</strain>
    </source>
</reference>
<evidence type="ECO:0000313" key="4">
    <source>
        <dbReference type="EMBL" id="GAA6169568.1"/>
    </source>
</evidence>
<organism evidence="4 5">
    <name type="scientific">Sessilibacter corallicola</name>
    <dbReference type="NCBI Taxonomy" id="2904075"/>
    <lineage>
        <taxon>Bacteria</taxon>
        <taxon>Pseudomonadati</taxon>
        <taxon>Pseudomonadota</taxon>
        <taxon>Gammaproteobacteria</taxon>
        <taxon>Cellvibrionales</taxon>
        <taxon>Cellvibrionaceae</taxon>
        <taxon>Sessilibacter</taxon>
    </lineage>
</organism>
<dbReference type="EMBL" id="BAABWN010000013">
    <property type="protein sequence ID" value="GAA6169568.1"/>
    <property type="molecule type" value="Genomic_DNA"/>
</dbReference>
<dbReference type="RefSeq" id="WP_353304061.1">
    <property type="nucleotide sequence ID" value="NZ_BAABWN010000013.1"/>
</dbReference>
<evidence type="ECO:0000259" key="3">
    <source>
        <dbReference type="PROSITE" id="PS51186"/>
    </source>
</evidence>
<evidence type="ECO:0000313" key="5">
    <source>
        <dbReference type="Proteomes" id="UP001465153"/>
    </source>
</evidence>
<accession>A0ABQ0ADF2</accession>
<keyword evidence="1" id="KW-0808">Transferase</keyword>
<proteinExistence type="predicted"/>
<dbReference type="Pfam" id="PF00583">
    <property type="entry name" value="Acetyltransf_1"/>
    <property type="match status" value="1"/>
</dbReference>
<feature type="domain" description="N-acetyltransferase" evidence="3">
    <location>
        <begin position="1"/>
        <end position="151"/>
    </location>
</feature>
<dbReference type="InterPro" id="IPR050832">
    <property type="entry name" value="Bact_Acetyltransf"/>
</dbReference>
<evidence type="ECO:0000256" key="1">
    <source>
        <dbReference type="ARBA" id="ARBA00022679"/>
    </source>
</evidence>
<dbReference type="PANTHER" id="PTHR43877">
    <property type="entry name" value="AMINOALKYLPHOSPHONATE N-ACETYLTRANSFERASE-RELATED-RELATED"/>
    <property type="match status" value="1"/>
</dbReference>
<dbReference type="CDD" id="cd04301">
    <property type="entry name" value="NAT_SF"/>
    <property type="match status" value="1"/>
</dbReference>
<dbReference type="InterPro" id="IPR000182">
    <property type="entry name" value="GNAT_dom"/>
</dbReference>
<evidence type="ECO:0000256" key="2">
    <source>
        <dbReference type="ARBA" id="ARBA00023315"/>
    </source>
</evidence>
<keyword evidence="2" id="KW-0012">Acyltransferase</keyword>
<dbReference type="InterPro" id="IPR016181">
    <property type="entry name" value="Acyl_CoA_acyltransferase"/>
</dbReference>
<dbReference type="PANTHER" id="PTHR43877:SF5">
    <property type="entry name" value="BLL8307 PROTEIN"/>
    <property type="match status" value="1"/>
</dbReference>
<name>A0ABQ0ADF2_9GAMM</name>
<dbReference type="PROSITE" id="PS51186">
    <property type="entry name" value="GNAT"/>
    <property type="match status" value="1"/>
</dbReference>
<dbReference type="SUPFAM" id="SSF55729">
    <property type="entry name" value="Acyl-CoA N-acyltransferases (Nat)"/>
    <property type="match status" value="1"/>
</dbReference>
<keyword evidence="5" id="KW-1185">Reference proteome</keyword>
<sequence length="151" mass="17148">MEFRLGTLENTDVQQLLNEHLLDMEKTSPPESRHALNLDGLKACDVTFWSLWNDGRVLGFGALKELSESHGEIKSMRTQSNARGQGLGAKILEFLIAQAKLRHYTTLSLETGSMDFFKPAHRLYERFGFEVCAPFGSYTEDPNSQFYTLKL</sequence>
<comment type="caution">
    <text evidence="4">The sequence shown here is derived from an EMBL/GenBank/DDBJ whole genome shotgun (WGS) entry which is preliminary data.</text>
</comment>
<dbReference type="Gene3D" id="3.40.630.30">
    <property type="match status" value="1"/>
</dbReference>